<keyword evidence="4" id="KW-0547">Nucleotide-binding</keyword>
<dbReference type="AlphaFoldDB" id="A0A1M5VU87"/>
<evidence type="ECO:0000256" key="1">
    <source>
        <dbReference type="ARBA" id="ARBA00007405"/>
    </source>
</evidence>
<evidence type="ECO:0000313" key="7">
    <source>
        <dbReference type="EMBL" id="SHH78849.1"/>
    </source>
</evidence>
<proteinExistence type="inferred from homology"/>
<keyword evidence="8" id="KW-1185">Reference proteome</keyword>
<dbReference type="InterPro" id="IPR024434">
    <property type="entry name" value="TSCPD_dom"/>
</dbReference>
<evidence type="ECO:0000256" key="2">
    <source>
        <dbReference type="ARBA" id="ARBA00012274"/>
    </source>
</evidence>
<sequence length="82" mass="9047">MEVFKTSGVCAKEIQFKIENNKIVDMDFVGGCDGNLKGLSQLCLNMDIDDVIERLQGISCGRKNTSCPDQLTKALLKYKTTA</sequence>
<evidence type="ECO:0000256" key="4">
    <source>
        <dbReference type="ARBA" id="ARBA00022741"/>
    </source>
</evidence>
<protein>
    <recommendedName>
        <fullName evidence="2">ribonucleoside-diphosphate reductase</fullName>
        <ecNumber evidence="2">1.17.4.1</ecNumber>
    </recommendedName>
</protein>
<evidence type="ECO:0000313" key="8">
    <source>
        <dbReference type="Proteomes" id="UP000184447"/>
    </source>
</evidence>
<dbReference type="Pfam" id="PF12637">
    <property type="entry name" value="TSCPD"/>
    <property type="match status" value="1"/>
</dbReference>
<evidence type="ECO:0000256" key="5">
    <source>
        <dbReference type="ARBA" id="ARBA00047754"/>
    </source>
</evidence>
<feature type="domain" description="TSCPD" evidence="6">
    <location>
        <begin position="6"/>
        <end position="78"/>
    </location>
</feature>
<comment type="similarity">
    <text evidence="1">Belongs to the ribonucleoside diphosphate reductase class-2 family.</text>
</comment>
<accession>A0A1M5VU87</accession>
<dbReference type="GO" id="GO:0000166">
    <property type="term" value="F:nucleotide binding"/>
    <property type="evidence" value="ECO:0007669"/>
    <property type="project" value="UniProtKB-KW"/>
</dbReference>
<dbReference type="GO" id="GO:0071897">
    <property type="term" value="P:DNA biosynthetic process"/>
    <property type="evidence" value="ECO:0007669"/>
    <property type="project" value="UniProtKB-KW"/>
</dbReference>
<keyword evidence="3" id="KW-0237">DNA synthesis</keyword>
<dbReference type="NCBIfam" id="TIGR03905">
    <property type="entry name" value="TIGR03905_4_Cys"/>
    <property type="match status" value="1"/>
</dbReference>
<evidence type="ECO:0000259" key="6">
    <source>
        <dbReference type="Pfam" id="PF12637"/>
    </source>
</evidence>
<evidence type="ECO:0000256" key="3">
    <source>
        <dbReference type="ARBA" id="ARBA00022634"/>
    </source>
</evidence>
<dbReference type="RefSeq" id="WP_073338760.1">
    <property type="nucleotide sequence ID" value="NZ_FQXM01000013.1"/>
</dbReference>
<dbReference type="Proteomes" id="UP000184447">
    <property type="component" value="Unassembled WGS sequence"/>
</dbReference>
<comment type="catalytic activity">
    <reaction evidence="5">
        <text>a 2'-deoxyribonucleoside 5'-diphosphate + [thioredoxin]-disulfide + H2O = a ribonucleoside 5'-diphosphate + [thioredoxin]-dithiol</text>
        <dbReference type="Rhea" id="RHEA:23252"/>
        <dbReference type="Rhea" id="RHEA-COMP:10698"/>
        <dbReference type="Rhea" id="RHEA-COMP:10700"/>
        <dbReference type="ChEBI" id="CHEBI:15377"/>
        <dbReference type="ChEBI" id="CHEBI:29950"/>
        <dbReference type="ChEBI" id="CHEBI:50058"/>
        <dbReference type="ChEBI" id="CHEBI:57930"/>
        <dbReference type="ChEBI" id="CHEBI:73316"/>
        <dbReference type="EC" id="1.17.4.1"/>
    </reaction>
</comment>
<name>A0A1M5VU87_9CLOT</name>
<dbReference type="OrthoDB" id="9801525at2"/>
<organism evidence="7 8">
    <name type="scientific">Clostridium grantii DSM 8605</name>
    <dbReference type="NCBI Taxonomy" id="1121316"/>
    <lineage>
        <taxon>Bacteria</taxon>
        <taxon>Bacillati</taxon>
        <taxon>Bacillota</taxon>
        <taxon>Clostridia</taxon>
        <taxon>Eubacteriales</taxon>
        <taxon>Clostridiaceae</taxon>
        <taxon>Clostridium</taxon>
    </lineage>
</organism>
<dbReference type="InterPro" id="IPR023806">
    <property type="entry name" value="CHP03905"/>
</dbReference>
<reference evidence="7 8" key="1">
    <citation type="submission" date="2016-11" db="EMBL/GenBank/DDBJ databases">
        <authorList>
            <person name="Jaros S."/>
            <person name="Januszkiewicz K."/>
            <person name="Wedrychowicz H."/>
        </authorList>
    </citation>
    <scope>NUCLEOTIDE SEQUENCE [LARGE SCALE GENOMIC DNA]</scope>
    <source>
        <strain evidence="7 8">DSM 8605</strain>
    </source>
</reference>
<dbReference type="EMBL" id="FQXM01000013">
    <property type="protein sequence ID" value="SHH78849.1"/>
    <property type="molecule type" value="Genomic_DNA"/>
</dbReference>
<dbReference type="EC" id="1.17.4.1" evidence="2"/>
<gene>
    <name evidence="7" type="ORF">SAMN02745207_02499</name>
</gene>
<dbReference type="GO" id="GO:0004748">
    <property type="term" value="F:ribonucleoside-diphosphate reductase activity, thioredoxin disulfide as acceptor"/>
    <property type="evidence" value="ECO:0007669"/>
    <property type="project" value="UniProtKB-EC"/>
</dbReference>